<comment type="caution">
    <text evidence="4">The sequence shown here is derived from an EMBL/GenBank/DDBJ whole genome shotgun (WGS) entry which is preliminary data.</text>
</comment>
<dbReference type="PANTHER" id="PTHR43818">
    <property type="entry name" value="BCDNA.GH03377"/>
    <property type="match status" value="1"/>
</dbReference>
<proteinExistence type="predicted"/>
<dbReference type="InterPro" id="IPR055170">
    <property type="entry name" value="GFO_IDH_MocA-like_dom"/>
</dbReference>
<reference evidence="4 5" key="1">
    <citation type="submission" date="2018-11" db="EMBL/GenBank/DDBJ databases">
        <title>Genomic Encyclopedia of Type Strains, Phase IV (KMG-IV): sequencing the most valuable type-strain genomes for metagenomic binning, comparative biology and taxonomic classification.</title>
        <authorList>
            <person name="Goeker M."/>
        </authorList>
    </citation>
    <scope>NUCLEOTIDE SEQUENCE [LARGE SCALE GENOMIC DNA]</scope>
    <source>
        <strain evidence="4 5">DSM 16974</strain>
    </source>
</reference>
<gene>
    <name evidence="4" type="ORF">EDC38_2132</name>
</gene>
<dbReference type="Pfam" id="PF22725">
    <property type="entry name" value="GFO_IDH_MocA_C3"/>
    <property type="match status" value="1"/>
</dbReference>
<evidence type="ECO:0000256" key="1">
    <source>
        <dbReference type="ARBA" id="ARBA00023002"/>
    </source>
</evidence>
<evidence type="ECO:0000259" key="3">
    <source>
        <dbReference type="Pfam" id="PF22725"/>
    </source>
</evidence>
<evidence type="ECO:0000313" key="5">
    <source>
        <dbReference type="Proteomes" id="UP000273643"/>
    </source>
</evidence>
<dbReference type="InterPro" id="IPR050463">
    <property type="entry name" value="Gfo/Idh/MocA_oxidrdct_glycsds"/>
</dbReference>
<dbReference type="RefSeq" id="WP_246004381.1">
    <property type="nucleotide sequence ID" value="NZ_RJUK01000001.1"/>
</dbReference>
<protein>
    <submittedName>
        <fullName evidence="4">Putative dehydrogenase</fullName>
    </submittedName>
</protein>
<dbReference type="InterPro" id="IPR000683">
    <property type="entry name" value="Gfo/Idh/MocA-like_OxRdtase_N"/>
</dbReference>
<dbReference type="PANTHER" id="PTHR43818:SF11">
    <property type="entry name" value="BCDNA.GH03377"/>
    <property type="match status" value="1"/>
</dbReference>
<dbReference type="Pfam" id="PF01408">
    <property type="entry name" value="GFO_IDH_MocA"/>
    <property type="match status" value="1"/>
</dbReference>
<dbReference type="InterPro" id="IPR036291">
    <property type="entry name" value="NAD(P)-bd_dom_sf"/>
</dbReference>
<keyword evidence="1" id="KW-0560">Oxidoreductase</keyword>
<dbReference type="GO" id="GO:0000166">
    <property type="term" value="F:nucleotide binding"/>
    <property type="evidence" value="ECO:0007669"/>
    <property type="project" value="InterPro"/>
</dbReference>
<dbReference type="EMBL" id="RJUK01000001">
    <property type="protein sequence ID" value="ROQ21508.1"/>
    <property type="molecule type" value="Genomic_DNA"/>
</dbReference>
<feature type="domain" description="Gfo/Idh/MocA-like oxidoreductase N-terminal" evidence="2">
    <location>
        <begin position="8"/>
        <end position="124"/>
    </location>
</feature>
<dbReference type="SUPFAM" id="SSF51735">
    <property type="entry name" value="NAD(P)-binding Rossmann-fold domains"/>
    <property type="match status" value="1"/>
</dbReference>
<dbReference type="AlphaFoldDB" id="A0A3N1P1P6"/>
<keyword evidence="5" id="KW-1185">Reference proteome</keyword>
<sequence>MSNSNAVIRWGIIGAGDVCEIKSGPGFQKAPGSELVSVMRRNAAKAEDFARRHGVPQWTDNAEALLSDPDIDAIYIATPPASHKDYAVAALAAGKSVYVEKPVARNAAECEAMIAAESTSNGKLCAAHYRRFLPSFMKLKALLDEGAIGRPLIVRLDMLQPADSALIANSEENWRIEPSIAGGGLFHDLSPHQLDLMLHWFGPVSRASGFGTNQGGHYKADDCVHGWAEFDSGVVLQGRWHFAVPESEARDLCEVIGTEGRITINFFGEQVLRLFNKDGEQTFRLPNPPHIQQPMIEQVVRYFQGERDNPCSMTEARDVMALMDAFVK</sequence>
<dbReference type="Gene3D" id="3.40.50.720">
    <property type="entry name" value="NAD(P)-binding Rossmann-like Domain"/>
    <property type="match status" value="1"/>
</dbReference>
<dbReference type="GO" id="GO:0016491">
    <property type="term" value="F:oxidoreductase activity"/>
    <property type="evidence" value="ECO:0007669"/>
    <property type="project" value="UniProtKB-KW"/>
</dbReference>
<dbReference type="SUPFAM" id="SSF55347">
    <property type="entry name" value="Glyceraldehyde-3-phosphate dehydrogenase-like, C-terminal domain"/>
    <property type="match status" value="1"/>
</dbReference>
<name>A0A3N1P1P6_9GAMM</name>
<feature type="domain" description="GFO/IDH/MocA-like oxidoreductase" evidence="3">
    <location>
        <begin position="136"/>
        <end position="262"/>
    </location>
</feature>
<organism evidence="4 5">
    <name type="scientific">Marinimicrobium koreense</name>
    <dbReference type="NCBI Taxonomy" id="306545"/>
    <lineage>
        <taxon>Bacteria</taxon>
        <taxon>Pseudomonadati</taxon>
        <taxon>Pseudomonadota</taxon>
        <taxon>Gammaproteobacteria</taxon>
        <taxon>Cellvibrionales</taxon>
        <taxon>Cellvibrionaceae</taxon>
        <taxon>Marinimicrobium</taxon>
    </lineage>
</organism>
<dbReference type="Proteomes" id="UP000273643">
    <property type="component" value="Unassembled WGS sequence"/>
</dbReference>
<dbReference type="Gene3D" id="3.30.360.10">
    <property type="entry name" value="Dihydrodipicolinate Reductase, domain 2"/>
    <property type="match status" value="1"/>
</dbReference>
<evidence type="ECO:0000259" key="2">
    <source>
        <dbReference type="Pfam" id="PF01408"/>
    </source>
</evidence>
<accession>A0A3N1P1P6</accession>
<evidence type="ECO:0000313" key="4">
    <source>
        <dbReference type="EMBL" id="ROQ21508.1"/>
    </source>
</evidence>